<dbReference type="EMBL" id="BCNV01000003">
    <property type="protein sequence ID" value="GAS83747.1"/>
    <property type="molecule type" value="Genomic_DNA"/>
</dbReference>
<protein>
    <submittedName>
        <fullName evidence="1">Uncharacterized protein</fullName>
    </submittedName>
</protein>
<name>A0A117I2F3_PAEAM</name>
<comment type="caution">
    <text evidence="1">The sequence shown here is derived from an EMBL/GenBank/DDBJ whole genome shotgun (WGS) entry which is preliminary data.</text>
</comment>
<reference evidence="2" key="2">
    <citation type="submission" date="2016-01" db="EMBL/GenBank/DDBJ databases">
        <title>Draft Genome Sequence of Paenibacillus amylolyticus Heshi-A3 that Was Isolated from Fermented Rice Bran with Aging Salted Mackerel, Which Was Named Heshiko as Traditional Fermented Seafood in Japan.</title>
        <authorList>
            <person name="Akuzawa S."/>
            <person name="Nakagawa J."/>
            <person name="Kanekatsu T."/>
            <person name="Kubota E."/>
            <person name="Ohtake R."/>
            <person name="Suzuki T."/>
            <person name="Kanesaki Y."/>
        </authorList>
    </citation>
    <scope>NUCLEOTIDE SEQUENCE [LARGE SCALE GENOMIC DNA]</scope>
    <source>
        <strain evidence="2">Heshi-A3</strain>
    </source>
</reference>
<proteinExistence type="predicted"/>
<dbReference type="Proteomes" id="UP000069697">
    <property type="component" value="Unassembled WGS sequence"/>
</dbReference>
<evidence type="ECO:0000313" key="2">
    <source>
        <dbReference type="Proteomes" id="UP000069697"/>
    </source>
</evidence>
<evidence type="ECO:0000313" key="1">
    <source>
        <dbReference type="EMBL" id="GAS83747.1"/>
    </source>
</evidence>
<reference evidence="1 2" key="1">
    <citation type="journal article" date="2016" name="Genome Announc.">
        <title>Draft Genome Sequence of Paenibacillus amylolyticus Heshi-A3, Isolated from Fermented Rice Bran in a Japanese Fermented Seafood Dish.</title>
        <authorList>
            <person name="Akuzawa S."/>
            <person name="Nagaoka J."/>
            <person name="Kanekatsu M."/>
            <person name="Kubota E."/>
            <person name="Ohtake R."/>
            <person name="Suzuki T."/>
            <person name="Kanesaki Y."/>
        </authorList>
    </citation>
    <scope>NUCLEOTIDE SEQUENCE [LARGE SCALE GENOMIC DNA]</scope>
    <source>
        <strain evidence="1 2">Heshi-A3</strain>
    </source>
</reference>
<organism evidence="1 2">
    <name type="scientific">Paenibacillus amylolyticus</name>
    <dbReference type="NCBI Taxonomy" id="1451"/>
    <lineage>
        <taxon>Bacteria</taxon>
        <taxon>Bacillati</taxon>
        <taxon>Bacillota</taxon>
        <taxon>Bacilli</taxon>
        <taxon>Bacillales</taxon>
        <taxon>Paenibacillaceae</taxon>
        <taxon>Paenibacillus</taxon>
    </lineage>
</organism>
<sequence>MKDQESLYFDIWRKANFKDLLRAYTAAVENYNDGEIATGFGNTLDTYVEGGKKKYTGTPKQWSSAYTLGRELGIFKDGKDRRYVLSNLAMDFLKSKIVSHEYLLIYLLNLNQLINGKVVHPLNEVLQLFNENKTIEKSSIYNIEKFHLYKRTLDNRSQITNILLNRMIDAKIIRKSPTKGHYELYKYPLEQLIESCVTWSKSSFEFEKLTHNDYVEMVSAPNTIIKLYRLGG</sequence>
<accession>A0A117I2F3</accession>
<gene>
    <name evidence="1" type="ORF">PAHA3_3837</name>
</gene>
<dbReference type="AlphaFoldDB" id="A0A117I2F3"/>
<dbReference type="RefSeq" id="WP_062836263.1">
    <property type="nucleotide sequence ID" value="NZ_BCNV01000003.1"/>
</dbReference>